<feature type="compositionally biased region" description="Polar residues" evidence="1">
    <location>
        <begin position="711"/>
        <end position="724"/>
    </location>
</feature>
<feature type="region of interest" description="Disordered" evidence="1">
    <location>
        <begin position="626"/>
        <end position="742"/>
    </location>
</feature>
<dbReference type="AlphaFoldDB" id="A0A078B4Z2"/>
<evidence type="ECO:0000313" key="4">
    <source>
        <dbReference type="Proteomes" id="UP000039865"/>
    </source>
</evidence>
<sequence length="742" mass="86387">MSSDNPTTDHRGFCKYTSFFGRQIRKIDRFGHPISFTYKNEQTYKSTFGGLMTIFSMISLAVYFLFMILKIIQNSDYTITNTSYQRNLYVDETPYNFTLNEFDYGIQLSYGGANPNVTNLHQYFSIRMYNFKSFNNPDSTNIQLPVLLGADEYNITSCLQTRFANQSKTDNTKWWCSTQDKFTLQSKGAPNTQRVRMELTYCHQPSLSKLFPDLTCKGREETDAIAKDVSILFAYLYQYLDVSEFEASPIKYTIQTHTFNPATDYKYYTFSLSKNFAIIQDSWLAASMNQKNLTYASVSHDYDNSKIRGNIWMTIQFFMGENTSVITRKNYNLIDALTNTGGFASIIMIIFKFLTMKVQKTLFEISIVKKIFYRHQNQSDIVKSQESIKNRRNKDKLKTDLDFANPNDLESSSRDLIKNGQKSSDSNNFTVKATQLSQNLKAFHPFKYSFINFIKSLICGGIKNHHSLDYLYREGVKKLRKEFDIVRNLQQIRQSDSIASLLLSKEQKELLPFFRKNILEGATVRTKANYMKKTSVIDDETLLHKSLTKILKSSQKSVIDKRIVENLSIANQSVHDESMKKQESFTTGRQKFQQLKLEKIQKESDSLVTSLASPTIVQKVKMMNRKFQESSKETKENKKKSKTDNENFIEMKPSKKVQHENTLDNSHRSKSKTKREKNQPIQKQEQTRLKDSEKAKDDKKHEKNKNKLKVVTSQKSQEENLQQYEETENQNKIKDEVYDFSD</sequence>
<keyword evidence="2" id="KW-0812">Transmembrane</keyword>
<name>A0A078B4Z2_STYLE</name>
<organism evidence="3 4">
    <name type="scientific">Stylonychia lemnae</name>
    <name type="common">Ciliate</name>
    <dbReference type="NCBI Taxonomy" id="5949"/>
    <lineage>
        <taxon>Eukaryota</taxon>
        <taxon>Sar</taxon>
        <taxon>Alveolata</taxon>
        <taxon>Ciliophora</taxon>
        <taxon>Intramacronucleata</taxon>
        <taxon>Spirotrichea</taxon>
        <taxon>Stichotrichia</taxon>
        <taxon>Sporadotrichida</taxon>
        <taxon>Oxytrichidae</taxon>
        <taxon>Stylonychinae</taxon>
        <taxon>Stylonychia</taxon>
    </lineage>
</organism>
<feature type="compositionally biased region" description="Basic and acidic residues" evidence="1">
    <location>
        <begin position="685"/>
        <end position="701"/>
    </location>
</feature>
<feature type="region of interest" description="Disordered" evidence="1">
    <location>
        <begin position="405"/>
        <end position="425"/>
    </location>
</feature>
<feature type="compositionally biased region" description="Basic and acidic residues" evidence="1">
    <location>
        <begin position="657"/>
        <end position="667"/>
    </location>
</feature>
<keyword evidence="2" id="KW-1133">Transmembrane helix</keyword>
<dbReference type="PANTHER" id="PTHR31398">
    <property type="entry name" value="MEIOTIC NUCLEAR DIVISION PROTEIN 1 HOMOLOG"/>
    <property type="match status" value="1"/>
</dbReference>
<gene>
    <name evidence="3" type="primary">Contig6902.g7386</name>
    <name evidence="3" type="ORF">STYLEM_17730</name>
</gene>
<dbReference type="PANTHER" id="PTHR31398:SF0">
    <property type="entry name" value="MEIOTIC NUCLEAR DIVISION PROTEIN 1 HOMOLOG"/>
    <property type="match status" value="1"/>
</dbReference>
<evidence type="ECO:0000313" key="3">
    <source>
        <dbReference type="EMBL" id="CDW88608.1"/>
    </source>
</evidence>
<keyword evidence="4" id="KW-1185">Reference proteome</keyword>
<feature type="transmembrane region" description="Helical" evidence="2">
    <location>
        <begin position="48"/>
        <end position="69"/>
    </location>
</feature>
<dbReference type="GO" id="GO:0007131">
    <property type="term" value="P:reciprocal meiotic recombination"/>
    <property type="evidence" value="ECO:0007669"/>
    <property type="project" value="TreeGrafter"/>
</dbReference>
<proteinExistence type="predicted"/>
<evidence type="ECO:0000256" key="1">
    <source>
        <dbReference type="SAM" id="MobiDB-lite"/>
    </source>
</evidence>
<evidence type="ECO:0000256" key="2">
    <source>
        <dbReference type="SAM" id="Phobius"/>
    </source>
</evidence>
<feature type="compositionally biased region" description="Basic and acidic residues" evidence="1">
    <location>
        <begin position="626"/>
        <end position="636"/>
    </location>
</feature>
<keyword evidence="2" id="KW-0472">Membrane</keyword>
<dbReference type="EMBL" id="CCKQ01016740">
    <property type="protein sequence ID" value="CDW88608.1"/>
    <property type="molecule type" value="Genomic_DNA"/>
</dbReference>
<dbReference type="InParanoid" id="A0A078B4Z2"/>
<dbReference type="OrthoDB" id="289792at2759"/>
<dbReference type="Proteomes" id="UP000039865">
    <property type="component" value="Unassembled WGS sequence"/>
</dbReference>
<feature type="compositionally biased region" description="Basic and acidic residues" evidence="1">
    <location>
        <begin position="729"/>
        <end position="742"/>
    </location>
</feature>
<reference evidence="3 4" key="1">
    <citation type="submission" date="2014-06" db="EMBL/GenBank/DDBJ databases">
        <authorList>
            <person name="Swart Estienne"/>
        </authorList>
    </citation>
    <scope>NUCLEOTIDE SEQUENCE [LARGE SCALE GENOMIC DNA]</scope>
    <source>
        <strain evidence="3 4">130c</strain>
    </source>
</reference>
<accession>A0A078B4Z2</accession>
<protein>
    <submittedName>
        <fullName evidence="3">Uncharacterized protein</fullName>
    </submittedName>
</protein>
<dbReference type="GO" id="GO:0005634">
    <property type="term" value="C:nucleus"/>
    <property type="evidence" value="ECO:0007669"/>
    <property type="project" value="TreeGrafter"/>
</dbReference>